<organism evidence="1 2">
    <name type="scientific">Gossypium arboreum</name>
    <name type="common">Tree cotton</name>
    <name type="synonym">Gossypium nanking</name>
    <dbReference type="NCBI Taxonomy" id="29729"/>
    <lineage>
        <taxon>Eukaryota</taxon>
        <taxon>Viridiplantae</taxon>
        <taxon>Streptophyta</taxon>
        <taxon>Embryophyta</taxon>
        <taxon>Tracheophyta</taxon>
        <taxon>Spermatophyta</taxon>
        <taxon>Magnoliopsida</taxon>
        <taxon>eudicotyledons</taxon>
        <taxon>Gunneridae</taxon>
        <taxon>Pentapetalae</taxon>
        <taxon>rosids</taxon>
        <taxon>malvids</taxon>
        <taxon>Malvales</taxon>
        <taxon>Malvaceae</taxon>
        <taxon>Malvoideae</taxon>
        <taxon>Gossypium</taxon>
    </lineage>
</organism>
<gene>
    <name evidence="1" type="ORF">F383_29158</name>
</gene>
<sequence length="38" mass="4287">MRLRVGHSWAIGIDTRCHVRPYLGYGIGMVLCVAMLKL</sequence>
<keyword evidence="2" id="KW-1185">Reference proteome</keyword>
<dbReference type="AlphaFoldDB" id="A0A0B0PH55"/>
<name>A0A0B0PH55_GOSAR</name>
<dbReference type="Proteomes" id="UP000032142">
    <property type="component" value="Unassembled WGS sequence"/>
</dbReference>
<protein>
    <submittedName>
        <fullName evidence="1">Uncharacterized protein</fullName>
    </submittedName>
</protein>
<evidence type="ECO:0000313" key="2">
    <source>
        <dbReference type="Proteomes" id="UP000032142"/>
    </source>
</evidence>
<reference evidence="2" key="1">
    <citation type="submission" date="2014-09" db="EMBL/GenBank/DDBJ databases">
        <authorList>
            <person name="Mudge J."/>
            <person name="Ramaraj T."/>
            <person name="Lindquist I.E."/>
            <person name="Bharti A.K."/>
            <person name="Sundararajan A."/>
            <person name="Cameron C.T."/>
            <person name="Woodward J.E."/>
            <person name="May G.D."/>
            <person name="Brubaker C."/>
            <person name="Broadhvest J."/>
            <person name="Wilkins T.A."/>
        </authorList>
    </citation>
    <scope>NUCLEOTIDE SEQUENCE</scope>
    <source>
        <strain evidence="2">cv. AKA8401</strain>
    </source>
</reference>
<proteinExistence type="predicted"/>
<dbReference type="EMBL" id="KN426268">
    <property type="protein sequence ID" value="KHG23779.1"/>
    <property type="molecule type" value="Genomic_DNA"/>
</dbReference>
<accession>A0A0B0PH55</accession>
<evidence type="ECO:0000313" key="1">
    <source>
        <dbReference type="EMBL" id="KHG23779.1"/>
    </source>
</evidence>